<dbReference type="Pfam" id="PF00486">
    <property type="entry name" value="Trans_reg_C"/>
    <property type="match status" value="1"/>
</dbReference>
<evidence type="ECO:0000256" key="4">
    <source>
        <dbReference type="ARBA" id="ARBA00023125"/>
    </source>
</evidence>
<keyword evidence="2" id="KW-0902">Two-component regulatory system</keyword>
<evidence type="ECO:0000256" key="3">
    <source>
        <dbReference type="ARBA" id="ARBA00023015"/>
    </source>
</evidence>
<dbReference type="SMART" id="SM00862">
    <property type="entry name" value="Trans_reg_C"/>
    <property type="match status" value="1"/>
</dbReference>
<dbReference type="PROSITE" id="PS51755">
    <property type="entry name" value="OMPR_PHOB"/>
    <property type="match status" value="1"/>
</dbReference>
<evidence type="ECO:0000256" key="5">
    <source>
        <dbReference type="ARBA" id="ARBA00023163"/>
    </source>
</evidence>
<dbReference type="Gene3D" id="6.10.250.690">
    <property type="match status" value="1"/>
</dbReference>
<reference evidence="6 7" key="1">
    <citation type="submission" date="2018-11" db="EMBL/GenBank/DDBJ databases">
        <title>Phylogenetic determinants of toxin gene distribution in genomes of Brevibacillus laterosporus.</title>
        <authorList>
            <person name="Glare T.R."/>
            <person name="Durrant A."/>
            <person name="Berry C."/>
            <person name="Palma L."/>
            <person name="Ormskirk M."/>
            <person name="Cox M.O."/>
        </authorList>
    </citation>
    <scope>NUCLEOTIDE SEQUENCE [LARGE SCALE GENOMIC DNA]</scope>
    <source>
        <strain evidence="6 7">1821L</strain>
    </source>
</reference>
<proteinExistence type="predicted"/>
<evidence type="ECO:0000313" key="7">
    <source>
        <dbReference type="Proteomes" id="UP000319432"/>
    </source>
</evidence>
<keyword evidence="4 6" id="KW-0238">DNA-binding</keyword>
<dbReference type="Gene3D" id="1.10.10.10">
    <property type="entry name" value="Winged helix-like DNA-binding domain superfamily/Winged helix DNA-binding domain"/>
    <property type="match status" value="1"/>
</dbReference>
<dbReference type="GO" id="GO:0000976">
    <property type="term" value="F:transcription cis-regulatory region binding"/>
    <property type="evidence" value="ECO:0007669"/>
    <property type="project" value="TreeGrafter"/>
</dbReference>
<evidence type="ECO:0000256" key="2">
    <source>
        <dbReference type="ARBA" id="ARBA00023012"/>
    </source>
</evidence>
<dbReference type="Gene3D" id="3.40.50.2300">
    <property type="match status" value="1"/>
</dbReference>
<dbReference type="GO" id="GO:0000156">
    <property type="term" value="F:phosphorelay response regulator activity"/>
    <property type="evidence" value="ECO:0007669"/>
    <property type="project" value="TreeGrafter"/>
</dbReference>
<gene>
    <name evidence="6" type="ORF">EEL30_25605</name>
</gene>
<dbReference type="SUPFAM" id="SSF52172">
    <property type="entry name" value="CheY-like"/>
    <property type="match status" value="1"/>
</dbReference>
<dbReference type="Proteomes" id="UP000319432">
    <property type="component" value="Chromosome"/>
</dbReference>
<protein>
    <submittedName>
        <fullName evidence="6">DNA-binding response regulator</fullName>
    </submittedName>
</protein>
<evidence type="ECO:0000256" key="1">
    <source>
        <dbReference type="ARBA" id="ARBA00022553"/>
    </source>
</evidence>
<accession>A0A502ILZ8</accession>
<dbReference type="PANTHER" id="PTHR48111">
    <property type="entry name" value="REGULATOR OF RPOS"/>
    <property type="match status" value="1"/>
</dbReference>
<dbReference type="OrthoDB" id="9790442at2"/>
<dbReference type="InterPro" id="IPR036388">
    <property type="entry name" value="WH-like_DNA-bd_sf"/>
</dbReference>
<dbReference type="Pfam" id="PF00072">
    <property type="entry name" value="Response_reg"/>
    <property type="match status" value="1"/>
</dbReference>
<keyword evidence="3" id="KW-0805">Transcription regulation</keyword>
<dbReference type="AlphaFoldDB" id="A0A502ILZ8"/>
<dbReference type="PROSITE" id="PS50110">
    <property type="entry name" value="RESPONSE_REGULATORY"/>
    <property type="match status" value="1"/>
</dbReference>
<dbReference type="EMBL" id="CP033464">
    <property type="protein sequence ID" value="QDX95362.1"/>
    <property type="molecule type" value="Genomic_DNA"/>
</dbReference>
<dbReference type="InterPro" id="IPR001867">
    <property type="entry name" value="OmpR/PhoB-type_DNA-bd"/>
</dbReference>
<keyword evidence="5" id="KW-0804">Transcription</keyword>
<dbReference type="FunFam" id="3.40.50.2300:FF:000001">
    <property type="entry name" value="DNA-binding response regulator PhoB"/>
    <property type="match status" value="1"/>
</dbReference>
<dbReference type="GO" id="GO:0032993">
    <property type="term" value="C:protein-DNA complex"/>
    <property type="evidence" value="ECO:0007669"/>
    <property type="project" value="TreeGrafter"/>
</dbReference>
<sequence length="220" mass="25511">MSYRILVIEDDIDIQEVIKEFLLAHGFLVETASDGLEGVALFNKQEFDLVVLDIMMPNLDGYQTSKIIRSTSNVPIIMLTALEEEQDQVKGFESGIDDYITKPFSFDILIKRVEAILRRSRNKEHNHIYTFQELKIDCDTYRAFVNEEEVILTTKEFEIIQTLLEAKGKVISREAMLDKLWGYDYYGDSRILDTHMKNIRKKLNLPYLKTVKGIGYKIGT</sequence>
<dbReference type="GO" id="GO:0005829">
    <property type="term" value="C:cytosol"/>
    <property type="evidence" value="ECO:0007669"/>
    <property type="project" value="TreeGrafter"/>
</dbReference>
<keyword evidence="7" id="KW-1185">Reference proteome</keyword>
<dbReference type="InterPro" id="IPR039420">
    <property type="entry name" value="WalR-like"/>
</dbReference>
<keyword evidence="1" id="KW-0597">Phosphoprotein</keyword>
<name>A0A502ILZ8_BRELA</name>
<dbReference type="CDD" id="cd00383">
    <property type="entry name" value="trans_reg_C"/>
    <property type="match status" value="1"/>
</dbReference>
<dbReference type="InterPro" id="IPR011006">
    <property type="entry name" value="CheY-like_superfamily"/>
</dbReference>
<dbReference type="CDD" id="cd17574">
    <property type="entry name" value="REC_OmpR"/>
    <property type="match status" value="1"/>
</dbReference>
<evidence type="ECO:0000313" key="6">
    <source>
        <dbReference type="EMBL" id="QDX95362.1"/>
    </source>
</evidence>
<dbReference type="SMART" id="SM00448">
    <property type="entry name" value="REC"/>
    <property type="match status" value="1"/>
</dbReference>
<organism evidence="6 7">
    <name type="scientific">Brevibacillus laterosporus</name>
    <name type="common">Bacillus laterosporus</name>
    <dbReference type="NCBI Taxonomy" id="1465"/>
    <lineage>
        <taxon>Bacteria</taxon>
        <taxon>Bacillati</taxon>
        <taxon>Bacillota</taxon>
        <taxon>Bacilli</taxon>
        <taxon>Bacillales</taxon>
        <taxon>Paenibacillaceae</taxon>
        <taxon>Brevibacillus</taxon>
    </lineage>
</organism>
<dbReference type="InterPro" id="IPR001789">
    <property type="entry name" value="Sig_transdc_resp-reg_receiver"/>
</dbReference>
<dbReference type="PANTHER" id="PTHR48111:SF32">
    <property type="entry name" value="STAGE 0 SPORULATION PROTEIN A HOMOLOG"/>
    <property type="match status" value="1"/>
</dbReference>
<dbReference type="GO" id="GO:0006355">
    <property type="term" value="P:regulation of DNA-templated transcription"/>
    <property type="evidence" value="ECO:0007669"/>
    <property type="project" value="InterPro"/>
</dbReference>